<keyword evidence="5" id="KW-1185">Reference proteome</keyword>
<dbReference type="RefSeq" id="WP_202973535.1">
    <property type="nucleotide sequence ID" value="NZ_NIGF01000022.1"/>
</dbReference>
<dbReference type="SUPFAM" id="SSF47781">
    <property type="entry name" value="RuvA domain 2-like"/>
    <property type="match status" value="1"/>
</dbReference>
<evidence type="ECO:0000313" key="4">
    <source>
        <dbReference type="EMBL" id="PQV62760.1"/>
    </source>
</evidence>
<evidence type="ECO:0000256" key="1">
    <source>
        <dbReference type="SAM" id="MobiDB-lite"/>
    </source>
</evidence>
<keyword evidence="2" id="KW-1133">Transmembrane helix</keyword>
<sequence>MSHSNPTQNEPADNGAESPRRAFDAGQNAANLAPGAHPGTTPLRGEIFDVMLDQNGEVGSMEAAPEKGARHFKGAVRFLCFVAGMFFVFNAGAYVNQKSKAPAPIGPFATKNEVVPAMRIQVAGLVKKPGVYTLKSGARIEDAIKQAGGAQSGADLNGLNLADWVVDGSKIEVPAKTSTKTPTPTPVVVIKEVFVTPPQNAPETTTDTTTETAPETLRSQQTPRSSMETRQSVTRPRAQQSTQIASAGSRVGAVRTQTESPSKSSQAALDVLRQSPIDLNRASAEQLAALPGVGPKMAERILQFRKENGGFKSVDDLDNVRGIGEKRMETLRSLVRVK</sequence>
<evidence type="ECO:0000259" key="3">
    <source>
        <dbReference type="SMART" id="SM00278"/>
    </source>
</evidence>
<dbReference type="GO" id="GO:0015628">
    <property type="term" value="P:protein secretion by the type II secretion system"/>
    <property type="evidence" value="ECO:0007669"/>
    <property type="project" value="TreeGrafter"/>
</dbReference>
<feature type="region of interest" description="Disordered" evidence="1">
    <location>
        <begin position="1"/>
        <end position="40"/>
    </location>
</feature>
<protein>
    <submittedName>
        <fullName evidence="4">ComEA protein</fullName>
    </submittedName>
</protein>
<dbReference type="InterPro" id="IPR019554">
    <property type="entry name" value="Soluble_ligand-bd"/>
</dbReference>
<feature type="transmembrane region" description="Helical" evidence="2">
    <location>
        <begin position="75"/>
        <end position="95"/>
    </location>
</feature>
<dbReference type="PANTHER" id="PTHR21180:SF32">
    <property type="entry name" value="ENDONUCLEASE_EXONUCLEASE_PHOSPHATASE FAMILY DOMAIN-CONTAINING PROTEIN 1"/>
    <property type="match status" value="1"/>
</dbReference>
<feature type="compositionally biased region" description="Low complexity" evidence="1">
    <location>
        <begin position="201"/>
        <end position="216"/>
    </location>
</feature>
<proteinExistence type="predicted"/>
<dbReference type="GO" id="GO:0006281">
    <property type="term" value="P:DNA repair"/>
    <property type="evidence" value="ECO:0007669"/>
    <property type="project" value="InterPro"/>
</dbReference>
<keyword evidence="2" id="KW-0472">Membrane</keyword>
<dbReference type="GO" id="GO:0003677">
    <property type="term" value="F:DNA binding"/>
    <property type="evidence" value="ECO:0007669"/>
    <property type="project" value="InterPro"/>
</dbReference>
<dbReference type="InterPro" id="IPR010994">
    <property type="entry name" value="RuvA_2-like"/>
</dbReference>
<dbReference type="GO" id="GO:0015627">
    <property type="term" value="C:type II protein secretion system complex"/>
    <property type="evidence" value="ECO:0007669"/>
    <property type="project" value="TreeGrafter"/>
</dbReference>
<comment type="caution">
    <text evidence="4">The sequence shown here is derived from an EMBL/GenBank/DDBJ whole genome shotgun (WGS) entry which is preliminary data.</text>
</comment>
<dbReference type="Gene3D" id="3.10.560.10">
    <property type="entry name" value="Outer membrane lipoprotein wza domain like"/>
    <property type="match status" value="1"/>
</dbReference>
<dbReference type="Pfam" id="PF12836">
    <property type="entry name" value="HHH_3"/>
    <property type="match status" value="1"/>
</dbReference>
<dbReference type="InParanoid" id="A0A2S8SPN4"/>
<reference evidence="4 5" key="1">
    <citation type="journal article" date="2018" name="Syst. Appl. Microbiol.">
        <title>Abditibacterium utsteinense sp. nov., the first cultivated member of candidate phylum FBP, isolated from ice-free Antarctic soil samples.</title>
        <authorList>
            <person name="Tahon G."/>
            <person name="Tytgat B."/>
            <person name="Lebbe L."/>
            <person name="Carlier A."/>
            <person name="Willems A."/>
        </authorList>
    </citation>
    <scope>NUCLEOTIDE SEQUENCE [LARGE SCALE GENOMIC DNA]</scope>
    <source>
        <strain evidence="4 5">LMG 29911</strain>
    </source>
</reference>
<gene>
    <name evidence="4" type="ORF">B1R32_1227</name>
</gene>
<feature type="domain" description="Helix-hairpin-helix DNA-binding motif class 1" evidence="3">
    <location>
        <begin position="315"/>
        <end position="334"/>
    </location>
</feature>
<dbReference type="FunCoup" id="A0A2S8SPN4">
    <property type="interactions" value="14"/>
</dbReference>
<dbReference type="SMART" id="SM00278">
    <property type="entry name" value="HhH1"/>
    <property type="match status" value="2"/>
</dbReference>
<dbReference type="EMBL" id="NIGF01000022">
    <property type="protein sequence ID" value="PQV62760.1"/>
    <property type="molecule type" value="Genomic_DNA"/>
</dbReference>
<dbReference type="Pfam" id="PF10531">
    <property type="entry name" value="SLBB"/>
    <property type="match status" value="1"/>
</dbReference>
<dbReference type="Gene3D" id="1.10.150.280">
    <property type="entry name" value="AF1531-like domain"/>
    <property type="match status" value="1"/>
</dbReference>
<evidence type="ECO:0000256" key="2">
    <source>
        <dbReference type="SAM" id="Phobius"/>
    </source>
</evidence>
<feature type="compositionally biased region" description="Polar residues" evidence="1">
    <location>
        <begin position="217"/>
        <end position="246"/>
    </location>
</feature>
<evidence type="ECO:0000313" key="5">
    <source>
        <dbReference type="Proteomes" id="UP000237684"/>
    </source>
</evidence>
<feature type="compositionally biased region" description="Polar residues" evidence="1">
    <location>
        <begin position="1"/>
        <end position="11"/>
    </location>
</feature>
<accession>A0A2S8SPN4</accession>
<keyword evidence="2" id="KW-0812">Transmembrane</keyword>
<feature type="region of interest" description="Disordered" evidence="1">
    <location>
        <begin position="195"/>
        <end position="267"/>
    </location>
</feature>
<dbReference type="InterPro" id="IPR003583">
    <property type="entry name" value="Hlx-hairpin-Hlx_DNA-bd_motif"/>
</dbReference>
<dbReference type="InterPro" id="IPR051675">
    <property type="entry name" value="Endo/Exo/Phosphatase_dom_1"/>
</dbReference>
<feature type="domain" description="Helix-hairpin-helix DNA-binding motif class 1" evidence="3">
    <location>
        <begin position="285"/>
        <end position="304"/>
    </location>
</feature>
<organism evidence="4 5">
    <name type="scientific">Abditibacterium utsteinense</name>
    <dbReference type="NCBI Taxonomy" id="1960156"/>
    <lineage>
        <taxon>Bacteria</taxon>
        <taxon>Pseudomonadati</taxon>
        <taxon>Abditibacteriota</taxon>
        <taxon>Abditibacteriia</taxon>
        <taxon>Abditibacteriales</taxon>
        <taxon>Abditibacteriaceae</taxon>
        <taxon>Abditibacterium</taxon>
    </lineage>
</organism>
<dbReference type="AlphaFoldDB" id="A0A2S8SPN4"/>
<dbReference type="PANTHER" id="PTHR21180">
    <property type="entry name" value="ENDONUCLEASE/EXONUCLEASE/PHOSPHATASE FAMILY DOMAIN-CONTAINING PROTEIN 1"/>
    <property type="match status" value="1"/>
</dbReference>
<dbReference type="NCBIfam" id="TIGR00426">
    <property type="entry name" value="competence protein ComEA helix-hairpin-helix repeat region"/>
    <property type="match status" value="1"/>
</dbReference>
<name>A0A2S8SPN4_9BACT</name>
<feature type="compositionally biased region" description="Polar residues" evidence="1">
    <location>
        <begin position="255"/>
        <end position="267"/>
    </location>
</feature>
<dbReference type="Proteomes" id="UP000237684">
    <property type="component" value="Unassembled WGS sequence"/>
</dbReference>
<dbReference type="InterPro" id="IPR004509">
    <property type="entry name" value="Competence_ComEA_HhH"/>
</dbReference>